<dbReference type="PROSITE" id="PS50089">
    <property type="entry name" value="ZF_RING_2"/>
    <property type="match status" value="1"/>
</dbReference>
<dbReference type="PANTHER" id="PTHR31315:SF1">
    <property type="entry name" value="PROTEIN SIP5"/>
    <property type="match status" value="1"/>
</dbReference>
<proteinExistence type="predicted"/>
<evidence type="ECO:0000313" key="4">
    <source>
        <dbReference type="EMBL" id="KAJ6243283.1"/>
    </source>
</evidence>
<dbReference type="PANTHER" id="PTHR31315">
    <property type="entry name" value="PROTEIN SIP5"/>
    <property type="match status" value="1"/>
</dbReference>
<evidence type="ECO:0000313" key="5">
    <source>
        <dbReference type="Proteomes" id="UP001150062"/>
    </source>
</evidence>
<keyword evidence="1" id="KW-0862">Zinc</keyword>
<dbReference type="InterPro" id="IPR039301">
    <property type="entry name" value="Sip5/DA2"/>
</dbReference>
<dbReference type="EMBL" id="JAOAOG010000172">
    <property type="protein sequence ID" value="KAJ6243283.1"/>
    <property type="molecule type" value="Genomic_DNA"/>
</dbReference>
<dbReference type="InterPro" id="IPR001841">
    <property type="entry name" value="Znf_RING"/>
</dbReference>
<sequence length="262" mass="31526">MSTSRRKLKKYISSCCVTHTEPTYEIYDEIHWNCNFVKNQIKKKKLAPLFFPEENSTKYANFTCSICYNYFPILNKTHCCNKGICSECYLQIQPKPTTSSKDRCPFCRQNNFKIKYNFREAMPKNNKKKTNKQQEQKEKVKLARKKERELFETQIQKIKEKLLLQRETELKKGLYDQELKKLQEKEKLREKNKSIFLLQKKQQEQIDQENNQIKQNQQSETQSISERIQRLMSNMENLSTEQRVQLDDLMLQQVLRLSLEQN</sequence>
<dbReference type="SUPFAM" id="SSF57850">
    <property type="entry name" value="RING/U-box"/>
    <property type="match status" value="1"/>
</dbReference>
<dbReference type="InterPro" id="IPR013083">
    <property type="entry name" value="Znf_RING/FYVE/PHD"/>
</dbReference>
<dbReference type="Gene3D" id="3.30.40.10">
    <property type="entry name" value="Zinc/RING finger domain, C3HC4 (zinc finger)"/>
    <property type="match status" value="1"/>
</dbReference>
<protein>
    <submittedName>
        <fullName evidence="4">Protein sip5</fullName>
    </submittedName>
</protein>
<comment type="caution">
    <text evidence="4">The sequence shown here is derived from an EMBL/GenBank/DDBJ whole genome shotgun (WGS) entry which is preliminary data.</text>
</comment>
<gene>
    <name evidence="4" type="ORF">M0813_22424</name>
</gene>
<reference evidence="4" key="1">
    <citation type="submission" date="2022-08" db="EMBL/GenBank/DDBJ databases">
        <title>Novel sulfate-reducing endosymbionts in the free-living metamonad Anaeramoeba.</title>
        <authorList>
            <person name="Jerlstrom-Hultqvist J."/>
            <person name="Cepicka I."/>
            <person name="Gallot-Lavallee L."/>
            <person name="Salas-Leiva D."/>
            <person name="Curtis B.A."/>
            <person name="Zahonova K."/>
            <person name="Pipaliya S."/>
            <person name="Dacks J."/>
            <person name="Roger A.J."/>
        </authorList>
    </citation>
    <scope>NUCLEOTIDE SEQUENCE</scope>
    <source>
        <strain evidence="4">Schooner1</strain>
    </source>
</reference>
<dbReference type="Proteomes" id="UP001150062">
    <property type="component" value="Unassembled WGS sequence"/>
</dbReference>
<keyword evidence="1" id="KW-0479">Metal-binding</keyword>
<organism evidence="4 5">
    <name type="scientific">Anaeramoeba flamelloides</name>
    <dbReference type="NCBI Taxonomy" id="1746091"/>
    <lineage>
        <taxon>Eukaryota</taxon>
        <taxon>Metamonada</taxon>
        <taxon>Anaeramoebidae</taxon>
        <taxon>Anaeramoeba</taxon>
    </lineage>
</organism>
<name>A0ABQ8YFD3_9EUKA</name>
<accession>A0ABQ8YFD3</accession>
<evidence type="ECO:0000259" key="3">
    <source>
        <dbReference type="PROSITE" id="PS50089"/>
    </source>
</evidence>
<feature type="domain" description="RING-type" evidence="3">
    <location>
        <begin position="64"/>
        <end position="108"/>
    </location>
</feature>
<keyword evidence="5" id="KW-1185">Reference proteome</keyword>
<evidence type="ECO:0000256" key="2">
    <source>
        <dbReference type="SAM" id="Coils"/>
    </source>
</evidence>
<feature type="coiled-coil region" evidence="2">
    <location>
        <begin position="199"/>
        <end position="241"/>
    </location>
</feature>
<evidence type="ECO:0000256" key="1">
    <source>
        <dbReference type="PROSITE-ProRule" id="PRU00175"/>
    </source>
</evidence>
<keyword evidence="2" id="KW-0175">Coiled coil</keyword>
<keyword evidence="1" id="KW-0863">Zinc-finger</keyword>